<evidence type="ECO:0000313" key="2">
    <source>
        <dbReference type="EMBL" id="EQD42096.1"/>
    </source>
</evidence>
<comment type="caution">
    <text evidence="2">The sequence shown here is derived from an EMBL/GenBank/DDBJ whole genome shotgun (WGS) entry which is preliminary data.</text>
</comment>
<dbReference type="AlphaFoldDB" id="T0Z2F9"/>
<dbReference type="PANTHER" id="PTHR10566">
    <property type="entry name" value="CHAPERONE-ACTIVITY OF BC1 COMPLEX CABC1 -RELATED"/>
    <property type="match status" value="1"/>
</dbReference>
<reference evidence="2" key="2">
    <citation type="journal article" date="2014" name="ISME J.">
        <title>Microbial stratification in low pH oxic and suboxic macroscopic growths along an acid mine drainage.</title>
        <authorList>
            <person name="Mendez-Garcia C."/>
            <person name="Mesa V."/>
            <person name="Sprenger R.R."/>
            <person name="Richter M."/>
            <person name="Diez M.S."/>
            <person name="Solano J."/>
            <person name="Bargiela R."/>
            <person name="Golyshina O.V."/>
            <person name="Manteca A."/>
            <person name="Ramos J.L."/>
            <person name="Gallego J.R."/>
            <person name="Llorente I."/>
            <person name="Martins Dos Santos V.A."/>
            <person name="Jensen O.N."/>
            <person name="Pelaez A.I."/>
            <person name="Sanchez J."/>
            <person name="Ferrer M."/>
        </authorList>
    </citation>
    <scope>NUCLEOTIDE SEQUENCE</scope>
</reference>
<dbReference type="InterPro" id="IPR050154">
    <property type="entry name" value="UbiB_kinase"/>
</dbReference>
<accession>T0Z2F9</accession>
<proteinExistence type="inferred from homology"/>
<feature type="non-terminal residue" evidence="2">
    <location>
        <position position="95"/>
    </location>
</feature>
<dbReference type="PANTHER" id="PTHR10566:SF113">
    <property type="entry name" value="PROTEIN ACTIVITY OF BC1 COMPLEX KINASE 7, CHLOROPLASTIC"/>
    <property type="match status" value="1"/>
</dbReference>
<dbReference type="EMBL" id="AUZZ01007564">
    <property type="protein sequence ID" value="EQD42096.1"/>
    <property type="molecule type" value="Genomic_DNA"/>
</dbReference>
<reference evidence="2" key="1">
    <citation type="submission" date="2013-08" db="EMBL/GenBank/DDBJ databases">
        <authorList>
            <person name="Mendez C."/>
            <person name="Richter M."/>
            <person name="Ferrer M."/>
            <person name="Sanchez J."/>
        </authorList>
    </citation>
    <scope>NUCLEOTIDE SEQUENCE</scope>
</reference>
<organism evidence="2">
    <name type="scientific">mine drainage metagenome</name>
    <dbReference type="NCBI Taxonomy" id="410659"/>
    <lineage>
        <taxon>unclassified sequences</taxon>
        <taxon>metagenomes</taxon>
        <taxon>ecological metagenomes</taxon>
    </lineage>
</organism>
<gene>
    <name evidence="2" type="ORF">B2A_10497</name>
</gene>
<sequence length="95" mass="11211">MINLRVLARLVQIQRVLLKHGLDDFVDATHLYRPLRFLFYLAPWMWFRRDRDAPRGLRLRLALQELGPLFVKFGQAISTRRDLLPADIADELAKL</sequence>
<protein>
    <submittedName>
        <fullName evidence="2">2-polyprenylphenol 6-hydroxylase</fullName>
    </submittedName>
</protein>
<name>T0Z2F9_9ZZZZ</name>
<comment type="similarity">
    <text evidence="1">Belongs to the protein kinase superfamily. ADCK protein kinase family.</text>
</comment>
<evidence type="ECO:0000256" key="1">
    <source>
        <dbReference type="ARBA" id="ARBA00009670"/>
    </source>
</evidence>